<dbReference type="GO" id="GO:0007165">
    <property type="term" value="P:signal transduction"/>
    <property type="evidence" value="ECO:0007669"/>
    <property type="project" value="InterPro"/>
</dbReference>
<dbReference type="InterPro" id="IPR014752">
    <property type="entry name" value="Arrestin-like_C"/>
</dbReference>
<dbReference type="EMBL" id="WJQU01000004">
    <property type="protein sequence ID" value="KAJ6635563.1"/>
    <property type="molecule type" value="Genomic_DNA"/>
</dbReference>
<keyword evidence="2" id="KW-0716">Sensory transduction</keyword>
<dbReference type="Proteomes" id="UP001151699">
    <property type="component" value="Chromosome C"/>
</dbReference>
<keyword evidence="6" id="KW-1185">Reference proteome</keyword>
<comment type="caution">
    <text evidence="5">The sequence shown here is derived from an EMBL/GenBank/DDBJ whole genome shotgun (WGS) entry which is preliminary data.</text>
</comment>
<dbReference type="InterPro" id="IPR014756">
    <property type="entry name" value="Ig_E-set"/>
</dbReference>
<dbReference type="SUPFAM" id="SSF81296">
    <property type="entry name" value="E set domains"/>
    <property type="match status" value="2"/>
</dbReference>
<feature type="domain" description="Arrestin C-terminal-like" evidence="4">
    <location>
        <begin position="268"/>
        <end position="424"/>
    </location>
</feature>
<dbReference type="Pfam" id="PF02752">
    <property type="entry name" value="Arrestin_C"/>
    <property type="match status" value="1"/>
</dbReference>
<accession>A0A9Q0RX57</accession>
<feature type="compositionally biased region" description="Basic residues" evidence="3">
    <location>
        <begin position="548"/>
        <end position="559"/>
    </location>
</feature>
<dbReference type="PRINTS" id="PR00309">
    <property type="entry name" value="ARRESTIN"/>
</dbReference>
<evidence type="ECO:0000313" key="5">
    <source>
        <dbReference type="EMBL" id="KAJ6635563.1"/>
    </source>
</evidence>
<dbReference type="PANTHER" id="PTHR11792:SF18">
    <property type="entry name" value="FI20035P1"/>
    <property type="match status" value="1"/>
</dbReference>
<evidence type="ECO:0000259" key="4">
    <source>
        <dbReference type="SMART" id="SM01017"/>
    </source>
</evidence>
<organism evidence="5 6">
    <name type="scientific">Pseudolycoriella hygida</name>
    <dbReference type="NCBI Taxonomy" id="35572"/>
    <lineage>
        <taxon>Eukaryota</taxon>
        <taxon>Metazoa</taxon>
        <taxon>Ecdysozoa</taxon>
        <taxon>Arthropoda</taxon>
        <taxon>Hexapoda</taxon>
        <taxon>Insecta</taxon>
        <taxon>Pterygota</taxon>
        <taxon>Neoptera</taxon>
        <taxon>Endopterygota</taxon>
        <taxon>Diptera</taxon>
        <taxon>Nematocera</taxon>
        <taxon>Sciaroidea</taxon>
        <taxon>Sciaridae</taxon>
        <taxon>Pseudolycoriella</taxon>
    </lineage>
</organism>
<dbReference type="GO" id="GO:0001664">
    <property type="term" value="F:G protein-coupled receptor binding"/>
    <property type="evidence" value="ECO:0007669"/>
    <property type="project" value="TreeGrafter"/>
</dbReference>
<dbReference type="GO" id="GO:0005737">
    <property type="term" value="C:cytoplasm"/>
    <property type="evidence" value="ECO:0007669"/>
    <property type="project" value="TreeGrafter"/>
</dbReference>
<dbReference type="InterPro" id="IPR000698">
    <property type="entry name" value="Arrestin"/>
</dbReference>
<evidence type="ECO:0000256" key="1">
    <source>
        <dbReference type="ARBA" id="ARBA00005298"/>
    </source>
</evidence>
<dbReference type="Gene3D" id="2.60.40.840">
    <property type="match status" value="1"/>
</dbReference>
<evidence type="ECO:0000256" key="3">
    <source>
        <dbReference type="SAM" id="MobiDB-lite"/>
    </source>
</evidence>
<dbReference type="PANTHER" id="PTHR11792">
    <property type="entry name" value="ARRESTIN"/>
    <property type="match status" value="1"/>
</dbReference>
<dbReference type="InterPro" id="IPR011022">
    <property type="entry name" value="Arrestin_C-like"/>
</dbReference>
<comment type="similarity">
    <text evidence="1">Belongs to the arrestin family.</text>
</comment>
<dbReference type="AlphaFoldDB" id="A0A9Q0RX57"/>
<evidence type="ECO:0000256" key="2">
    <source>
        <dbReference type="ARBA" id="ARBA00022606"/>
    </source>
</evidence>
<protein>
    <submittedName>
        <fullName evidence="5">Phosrestin-1</fullName>
    </submittedName>
</protein>
<feature type="region of interest" description="Disordered" evidence="3">
    <location>
        <begin position="448"/>
        <end position="486"/>
    </location>
</feature>
<name>A0A9Q0RX57_9DIPT</name>
<feature type="compositionally biased region" description="Polar residues" evidence="3">
    <location>
        <begin position="462"/>
        <end position="475"/>
    </location>
</feature>
<dbReference type="InterPro" id="IPR014753">
    <property type="entry name" value="Arrestin_N"/>
</dbReference>
<evidence type="ECO:0000313" key="6">
    <source>
        <dbReference type="Proteomes" id="UP001151699"/>
    </source>
</evidence>
<reference evidence="5" key="1">
    <citation type="submission" date="2022-07" db="EMBL/GenBank/DDBJ databases">
        <authorList>
            <person name="Trinca V."/>
            <person name="Uliana J.V.C."/>
            <person name="Torres T.T."/>
            <person name="Ward R.J."/>
            <person name="Monesi N."/>
        </authorList>
    </citation>
    <scope>NUCLEOTIDE SEQUENCE</scope>
    <source>
        <strain evidence="5">HSMRA1968</strain>
        <tissue evidence="5">Whole embryos</tissue>
    </source>
</reference>
<proteinExistence type="inferred from homology"/>
<gene>
    <name evidence="5" type="primary">ARR2</name>
    <name evidence="5" type="ORF">Bhyg_14149</name>
</gene>
<feature type="region of interest" description="Disordered" evidence="3">
    <location>
        <begin position="533"/>
        <end position="568"/>
    </location>
</feature>
<dbReference type="Gene3D" id="2.60.40.640">
    <property type="match status" value="1"/>
</dbReference>
<feature type="compositionally biased region" description="Acidic residues" evidence="3">
    <location>
        <begin position="448"/>
        <end position="457"/>
    </location>
</feature>
<dbReference type="SMART" id="SM01017">
    <property type="entry name" value="Arrestin_C"/>
    <property type="match status" value="1"/>
</dbReference>
<sequence length="568" mass="63895">MKKLKDDLGSQRVFKKTSPNSVLTLYLGSRDILCRKGHVEPIRGVIFLDPKFVPNHKIFGQLTLTFRYGREDEEVMGLKFCNEAIIALKQIWPRTQEKEELSQLQQALIDRLGKCAHPFCLEIGQLAPPSVQLIPAKRYNGAPIGTSYDIRIHMAEQEEERLHRRSMVRLGVRVIHKVPAEVKLFQLPNSSNSTILPRTLKLRLSPKALKLANKFTTASTANNVEENESQVNQDNVGAMSRIDVGGAFQRFGESRGPEGCVDKPFLWTDGRVSLRAALNKSAYGHGEHISVTIDVRNNSRKIIRKIRIFAVQHVDVCMFSNGKFKNVVADINESHEIRPGEIHRKVYSLLPIKGPTKNWIAVEGSPSHSGTTDSIPLANYSYKIASSAPKGSQSTEERNVKLALSGMGGEVTLKLPFILGHIDDNLEDNQDHDDRTVERKVDSKIEKDIDDVDDNDELSSKTVNVHSSNGGTKNGRSNEDTAANGIKNIDKNRTDNCVSVDLIVEDFSGRQNVAQNTDSVECKPRDNCNETERNINKIYEQTQNSKRNTQRMNKRKKEKERRDVDKNI</sequence>
<dbReference type="Pfam" id="PF00339">
    <property type="entry name" value="Arrestin_N"/>
    <property type="match status" value="1"/>
</dbReference>
<dbReference type="GO" id="GO:0002031">
    <property type="term" value="P:G protein-coupled receptor internalization"/>
    <property type="evidence" value="ECO:0007669"/>
    <property type="project" value="TreeGrafter"/>
</dbReference>
<dbReference type="InterPro" id="IPR011021">
    <property type="entry name" value="Arrestin-like_N"/>
</dbReference>
<dbReference type="OrthoDB" id="6500995at2759"/>